<evidence type="ECO:0000256" key="2">
    <source>
        <dbReference type="ARBA" id="ARBA00023002"/>
    </source>
</evidence>
<protein>
    <submittedName>
        <fullName evidence="4">Thioredoxin reductase protein</fullName>
        <ecNumber evidence="4">1.8.1.9</ecNumber>
    </submittedName>
</protein>
<dbReference type="eggNOG" id="COG0492">
    <property type="taxonomic scope" value="Bacteria"/>
</dbReference>
<dbReference type="Proteomes" id="UP000000329">
    <property type="component" value="Chromosome"/>
</dbReference>
<dbReference type="EMBL" id="CP002039">
    <property type="protein sequence ID" value="ADJ64983.1"/>
    <property type="molecule type" value="Genomic_DNA"/>
</dbReference>
<dbReference type="AlphaFoldDB" id="D8IPT6"/>
<dbReference type="InterPro" id="IPR023753">
    <property type="entry name" value="FAD/NAD-binding_dom"/>
</dbReference>
<dbReference type="InterPro" id="IPR036188">
    <property type="entry name" value="FAD/NAD-bd_sf"/>
</dbReference>
<evidence type="ECO:0000256" key="1">
    <source>
        <dbReference type="ARBA" id="ARBA00022630"/>
    </source>
</evidence>
<organism evidence="4 5">
    <name type="scientific">Herbaspirillum seropedicae (strain SmR1)</name>
    <dbReference type="NCBI Taxonomy" id="757424"/>
    <lineage>
        <taxon>Bacteria</taxon>
        <taxon>Pseudomonadati</taxon>
        <taxon>Pseudomonadota</taxon>
        <taxon>Betaproteobacteria</taxon>
        <taxon>Burkholderiales</taxon>
        <taxon>Oxalobacteraceae</taxon>
        <taxon>Herbaspirillum</taxon>
    </lineage>
</organism>
<proteinExistence type="predicted"/>
<dbReference type="HOGENOM" id="CLU_031864_5_0_4"/>
<evidence type="ECO:0000313" key="5">
    <source>
        <dbReference type="Proteomes" id="UP000000329"/>
    </source>
</evidence>
<dbReference type="PRINTS" id="PR00368">
    <property type="entry name" value="FADPNR"/>
</dbReference>
<dbReference type="EC" id="1.8.1.9" evidence="4"/>
<dbReference type="PANTHER" id="PTHR48105">
    <property type="entry name" value="THIOREDOXIN REDUCTASE 1-RELATED-RELATED"/>
    <property type="match status" value="1"/>
</dbReference>
<feature type="domain" description="FAD/NAD(P)-binding" evidence="3">
    <location>
        <begin position="3"/>
        <end position="134"/>
    </location>
</feature>
<dbReference type="OrthoDB" id="9786503at2"/>
<keyword evidence="1" id="KW-0285">Flavoprotein</keyword>
<sequence>MQYDVIVVGASFAGASAAMQLVRARRTVLMIDAGQPRNRFSDASHGFLGQDGTPPHEIMAIAVEQLMAYPSFELVVAYAEQASADADGASVTLEDGRHFRARRLILATGVRDELPAIPGLQERWGQTAIHCPYCHGYEVRDRRLGVIATSPHSTHQGILLPDWGPTTYFTQGQFEPEEAELKQMCKRGVVIERTPVVRILGSAPEIDAVELADGRTLPIGAIFVGPRVHMSSPLAMQLGCAFEQGPMGPYIRTDDMRQTSVANVFAAGDAALVFSNGTMASASGVMAGVSVHRSLIMA</sequence>
<evidence type="ECO:0000259" key="3">
    <source>
        <dbReference type="Pfam" id="PF07992"/>
    </source>
</evidence>
<gene>
    <name evidence="4" type="primary">trxB2</name>
    <name evidence="4" type="ordered locus">Hsero_3504</name>
</gene>
<dbReference type="SUPFAM" id="SSF51905">
    <property type="entry name" value="FAD/NAD(P)-binding domain"/>
    <property type="match status" value="1"/>
</dbReference>
<keyword evidence="2 4" id="KW-0560">Oxidoreductase</keyword>
<feature type="domain" description="FAD/NAD(P)-binding" evidence="3">
    <location>
        <begin position="180"/>
        <end position="282"/>
    </location>
</feature>
<dbReference type="STRING" id="757424.Hsero_3504"/>
<name>D8IPT6_HERSS</name>
<dbReference type="GeneID" id="29394037"/>
<keyword evidence="5" id="KW-1185">Reference proteome</keyword>
<accession>D8IPT6</accession>
<dbReference type="KEGG" id="hse:Hsero_3504"/>
<dbReference type="GO" id="GO:0004791">
    <property type="term" value="F:thioredoxin-disulfide reductase (NADPH) activity"/>
    <property type="evidence" value="ECO:0007669"/>
    <property type="project" value="UniProtKB-EC"/>
</dbReference>
<dbReference type="Gene3D" id="3.50.50.60">
    <property type="entry name" value="FAD/NAD(P)-binding domain"/>
    <property type="match status" value="2"/>
</dbReference>
<reference evidence="4 5" key="1">
    <citation type="submission" date="2010-04" db="EMBL/GenBank/DDBJ databases">
        <title>The genome of Herbaspirillum seropedicae SmR1, an endophytic, nitrogen-fixing, plant-growth promoting beta-Proteobacteria.</title>
        <authorList>
            <person name="Pedrosa F.O."/>
            <person name="Monteiro R.A."/>
            <person name="Wassem R."/>
            <person name="Cruz L.M."/>
            <person name="Ayub R.A."/>
            <person name="Colauto N.B."/>
            <person name="Fernandez M.A."/>
            <person name="Fungaro M.H.P."/>
            <person name="Grisard E.C."/>
            <person name="Hungria M."/>
            <person name="Madeira H.M.F."/>
            <person name="Nodari R.O."/>
            <person name="Osaku C.A."/>
            <person name="Petzl-Erler M.L."/>
            <person name="Terenzi H."/>
            <person name="Vieira L.G.E."/>
            <person name="Almeida M.I.M."/>
            <person name="Alves L.R."/>
            <person name="Arantes O.M.N."/>
            <person name="Balsanelli E."/>
            <person name="Barcellos F.G."/>
            <person name="Baura V.A."/>
            <person name="Binde D.R."/>
            <person name="Campo R.J."/>
            <person name="Chubatsu L.S."/>
            <person name="Chueire L.M.O."/>
            <person name="Ciferri R.R."/>
            <person name="Correa L.C."/>
            <person name="da Conceicao Silva J.L."/>
            <person name="Dabul A.N.G."/>
            <person name="Dambros B.P."/>
            <person name="Faoro H."/>
            <person name="Favetti A."/>
            <person name="Friedermann G."/>
            <person name="Furlaneto M.C."/>
            <person name="Gasques L.S."/>
            <person name="Gimenes C.C.T."/>
            <person name="Gioppo N.M.R."/>
            <person name="Glienke-Blanco C."/>
            <person name="Godoy L.P."/>
            <person name="Guerra M.P."/>
            <person name="Karp S."/>
            <person name="Kava-Cordeiro V."/>
            <person name="Margarido V.P."/>
            <person name="Mathioni S.M."/>
            <person name="Menck-Soares M.A."/>
            <person name="Murace N.K."/>
            <person name="Nicolas M.F."/>
            <person name="Oliveira C.E.C."/>
            <person name="Pagnan N.A.B."/>
            <person name="Pamphile J.A."/>
            <person name="Patussi E.V."/>
            <person name="Pereira L.F.P."/>
            <person name="Pereira-Ferrari L."/>
            <person name="Pinto F.G.S."/>
            <person name="Precoma C."/>
            <person name="Prioli A.J."/>
            <person name="Prioli S.M.A.P."/>
            <person name="Raittz R.T."/>
            <person name="Ramos H.J.O."/>
            <person name="Ribeiro E.M.S.F."/>
            <person name="Rigo L.U."/>
            <person name="Rocha C.L.M.S.C."/>
            <person name="Rocha S.N."/>
            <person name="Santos K."/>
            <person name="Satori D."/>
            <person name="Silva A.G."/>
            <person name="Simao R.C.G."/>
            <person name="Soares M.A.M."/>
            <person name="Souza E.M."/>
            <person name="Steffens M.B.R."/>
            <person name="Steindel M."/>
            <person name="Tadra-Sfeir M.Z."/>
            <person name="Takahashi E.K."/>
            <person name="Torres R.A."/>
            <person name="Valle J.S."/>
            <person name="Vernal J.I."/>
            <person name="Vilas-Boas L.A."/>
            <person name="Watanabe M.A.E."/>
            <person name="Weiss V.A."/>
            <person name="Yates M.A."/>
            <person name="Souza E.M."/>
        </authorList>
    </citation>
    <scope>NUCLEOTIDE SEQUENCE [LARGE SCALE GENOMIC DNA]</scope>
    <source>
        <strain evidence="4 5">SmR1</strain>
    </source>
</reference>
<dbReference type="InterPro" id="IPR050097">
    <property type="entry name" value="Ferredoxin-NADP_redctase_2"/>
</dbReference>
<dbReference type="PRINTS" id="PR00469">
    <property type="entry name" value="PNDRDTASEII"/>
</dbReference>
<dbReference type="RefSeq" id="WP_013235447.1">
    <property type="nucleotide sequence ID" value="NC_014323.1"/>
</dbReference>
<dbReference type="Pfam" id="PF07992">
    <property type="entry name" value="Pyr_redox_2"/>
    <property type="match status" value="2"/>
</dbReference>
<evidence type="ECO:0000313" key="4">
    <source>
        <dbReference type="EMBL" id="ADJ64983.1"/>
    </source>
</evidence>